<dbReference type="RefSeq" id="XP_014259664.1">
    <property type="nucleotide sequence ID" value="XM_014404178.2"/>
</dbReference>
<feature type="compositionally biased region" description="Basic and acidic residues" evidence="10">
    <location>
        <begin position="186"/>
        <end position="202"/>
    </location>
</feature>
<evidence type="ECO:0000256" key="8">
    <source>
        <dbReference type="PROSITE-ProRule" id="PRU00723"/>
    </source>
</evidence>
<dbReference type="GO" id="GO:0003723">
    <property type="term" value="F:RNA binding"/>
    <property type="evidence" value="ECO:0007669"/>
    <property type="project" value="UniProtKB-UniRule"/>
</dbReference>
<dbReference type="RefSeq" id="XP_014259663.1">
    <property type="nucleotide sequence ID" value="XM_014404177.1"/>
</dbReference>
<dbReference type="GeneID" id="106672621"/>
<dbReference type="Proteomes" id="UP000494040">
    <property type="component" value="Unassembled WGS sequence"/>
</dbReference>
<feature type="compositionally biased region" description="Basic and acidic residues" evidence="10">
    <location>
        <begin position="115"/>
        <end position="124"/>
    </location>
</feature>
<dbReference type="InterPro" id="IPR002483">
    <property type="entry name" value="PWI_dom"/>
</dbReference>
<feature type="compositionally biased region" description="Acidic residues" evidence="10">
    <location>
        <begin position="976"/>
        <end position="988"/>
    </location>
</feature>
<feature type="region of interest" description="Disordered" evidence="10">
    <location>
        <begin position="795"/>
        <end position="821"/>
    </location>
</feature>
<evidence type="ECO:0000256" key="1">
    <source>
        <dbReference type="ARBA" id="ARBA00022723"/>
    </source>
</evidence>
<dbReference type="GO" id="GO:0008270">
    <property type="term" value="F:zinc ion binding"/>
    <property type="evidence" value="ECO:0007669"/>
    <property type="project" value="UniProtKB-KW"/>
</dbReference>
<dbReference type="InterPro" id="IPR000504">
    <property type="entry name" value="RRM_dom"/>
</dbReference>
<protein>
    <recommendedName>
        <fullName evidence="15">RNA-binding protein 26</fullName>
    </recommendedName>
</protein>
<dbReference type="AlphaFoldDB" id="A0A8I6S8Z1"/>
<keyword evidence="3 8" id="KW-0862">Zinc</keyword>
<evidence type="ECO:0008006" key="15">
    <source>
        <dbReference type="Google" id="ProtNLM"/>
    </source>
</evidence>
<evidence type="ECO:0000259" key="12">
    <source>
        <dbReference type="PROSITE" id="PS50103"/>
    </source>
</evidence>
<feature type="domain" description="C3H1-type" evidence="12">
    <location>
        <begin position="294"/>
        <end position="322"/>
    </location>
</feature>
<evidence type="ECO:0000256" key="9">
    <source>
        <dbReference type="SAM" id="Coils"/>
    </source>
</evidence>
<dbReference type="CTD" id="35235"/>
<dbReference type="PROSITE" id="PS50102">
    <property type="entry name" value="RRM"/>
    <property type="match status" value="1"/>
</dbReference>
<dbReference type="InterPro" id="IPR045137">
    <property type="entry name" value="RBM26/27"/>
</dbReference>
<feature type="coiled-coil region" evidence="9">
    <location>
        <begin position="624"/>
        <end position="658"/>
    </location>
</feature>
<evidence type="ECO:0000256" key="3">
    <source>
        <dbReference type="ARBA" id="ARBA00022833"/>
    </source>
</evidence>
<evidence type="ECO:0000256" key="2">
    <source>
        <dbReference type="ARBA" id="ARBA00022771"/>
    </source>
</evidence>
<dbReference type="SMART" id="SM00356">
    <property type="entry name" value="ZnF_C3H1"/>
    <property type="match status" value="1"/>
</dbReference>
<dbReference type="EnsemblMetazoa" id="XM_014404178.2">
    <property type="protein sequence ID" value="XP_014259664.1"/>
    <property type="gene ID" value="LOC106672621"/>
</dbReference>
<dbReference type="SUPFAM" id="SSF54928">
    <property type="entry name" value="RNA-binding domain, RBD"/>
    <property type="match status" value="2"/>
</dbReference>
<keyword evidence="2 8" id="KW-0863">Zinc-finger</keyword>
<comment type="function">
    <text evidence="6">May be involved in the turnover of nuclear polyadenylated (pA+) RNA.</text>
</comment>
<keyword evidence="4 7" id="KW-0694">RNA-binding</keyword>
<dbReference type="CDD" id="cd12257">
    <property type="entry name" value="RRM1_RBM26_like"/>
    <property type="match status" value="1"/>
</dbReference>
<dbReference type="FunFam" id="3.30.70.330:FF:000330">
    <property type="entry name" value="RNA-binding motif protein 26"/>
    <property type="match status" value="1"/>
</dbReference>
<dbReference type="Pfam" id="PF01480">
    <property type="entry name" value="PWI"/>
    <property type="match status" value="1"/>
</dbReference>
<proteinExistence type="predicted"/>
<dbReference type="EnsemblMetazoa" id="XM_014404177.1">
    <property type="protein sequence ID" value="XP_014259663.1"/>
    <property type="gene ID" value="LOC106672621"/>
</dbReference>
<keyword evidence="14" id="KW-1185">Reference proteome</keyword>
<dbReference type="InterPro" id="IPR012677">
    <property type="entry name" value="Nucleotide-bd_a/b_plait_sf"/>
</dbReference>
<dbReference type="EnsemblMetazoa" id="XM_014404180.2">
    <property type="protein sequence ID" value="XP_014259666.1"/>
    <property type="gene ID" value="LOC106672621"/>
</dbReference>
<dbReference type="PANTHER" id="PTHR14398:SF0">
    <property type="entry name" value="ZINC FINGER PROTEIN SWM"/>
    <property type="match status" value="1"/>
</dbReference>
<dbReference type="PROSITE" id="PS50103">
    <property type="entry name" value="ZF_C3H1"/>
    <property type="match status" value="1"/>
</dbReference>
<feature type="region of interest" description="Disordered" evidence="10">
    <location>
        <begin position="966"/>
        <end position="988"/>
    </location>
</feature>
<feature type="coiled-coil region" evidence="9">
    <location>
        <begin position="698"/>
        <end position="760"/>
    </location>
</feature>
<dbReference type="Gene3D" id="3.30.70.330">
    <property type="match status" value="2"/>
</dbReference>
<dbReference type="PANTHER" id="PTHR14398">
    <property type="entry name" value="RNA RECOGNITION RRM/RNP DOMAIN"/>
    <property type="match status" value="1"/>
</dbReference>
<dbReference type="Pfam" id="PF14605">
    <property type="entry name" value="Nup35_RRM_2"/>
    <property type="match status" value="1"/>
</dbReference>
<evidence type="ECO:0000256" key="6">
    <source>
        <dbReference type="ARBA" id="ARBA00043866"/>
    </source>
</evidence>
<dbReference type="OrthoDB" id="443401at2759"/>
<evidence type="ECO:0000313" key="13">
    <source>
        <dbReference type="EnsemblMetazoa" id="XP_014259663.1"/>
    </source>
</evidence>
<keyword evidence="1 8" id="KW-0479">Metal-binding</keyword>
<feature type="region of interest" description="Disordered" evidence="10">
    <location>
        <begin position="145"/>
        <end position="278"/>
    </location>
</feature>
<dbReference type="SMART" id="SM00360">
    <property type="entry name" value="RRM"/>
    <property type="match status" value="2"/>
</dbReference>
<evidence type="ECO:0000313" key="14">
    <source>
        <dbReference type="Proteomes" id="UP000494040"/>
    </source>
</evidence>
<evidence type="ECO:0000259" key="11">
    <source>
        <dbReference type="PROSITE" id="PS50102"/>
    </source>
</evidence>
<feature type="compositionally biased region" description="Basic residues" evidence="10">
    <location>
        <begin position="806"/>
        <end position="816"/>
    </location>
</feature>
<feature type="region of interest" description="Disordered" evidence="10">
    <location>
        <begin position="108"/>
        <end position="131"/>
    </location>
</feature>
<reference evidence="13" key="1">
    <citation type="submission" date="2022-01" db="UniProtKB">
        <authorList>
            <consortium name="EnsemblMetazoa"/>
        </authorList>
    </citation>
    <scope>IDENTIFICATION</scope>
</reference>
<dbReference type="OMA" id="ITYDSHA"/>
<organism evidence="13 14">
    <name type="scientific">Cimex lectularius</name>
    <name type="common">Bed bug</name>
    <name type="synonym">Acanthia lectularia</name>
    <dbReference type="NCBI Taxonomy" id="79782"/>
    <lineage>
        <taxon>Eukaryota</taxon>
        <taxon>Metazoa</taxon>
        <taxon>Ecdysozoa</taxon>
        <taxon>Arthropoda</taxon>
        <taxon>Hexapoda</taxon>
        <taxon>Insecta</taxon>
        <taxon>Pterygota</taxon>
        <taxon>Neoptera</taxon>
        <taxon>Paraneoptera</taxon>
        <taxon>Hemiptera</taxon>
        <taxon>Heteroptera</taxon>
        <taxon>Panheteroptera</taxon>
        <taxon>Cimicomorpha</taxon>
        <taxon>Cimicidae</taxon>
        <taxon>Cimex</taxon>
    </lineage>
</organism>
<feature type="compositionally biased region" description="Basic residues" evidence="10">
    <location>
        <begin position="214"/>
        <end position="251"/>
    </location>
</feature>
<keyword evidence="5 9" id="KW-0175">Coiled coil</keyword>
<dbReference type="RefSeq" id="XP_014259665.1">
    <property type="nucleotide sequence ID" value="XM_014404179.2"/>
</dbReference>
<dbReference type="InterPro" id="IPR035979">
    <property type="entry name" value="RBD_domain_sf"/>
</dbReference>
<sequence length="988" mass="112618">MIIEDPEGFKAWLTSKLEPLCDADPAALAKYVYALVKKDKPVEELRASMLDQLEVFLQRETQGFVNLLFRTLETQCFDPLTDQQTNNVLSPIASKTSTTDLDLRETFPSNQQQEEIERKRDNKESNTALITGTQNSFGVALLATAAGRRDSDKHLRKSESDKEDRNRRLRRRGSSVTPERRRSRSRSFERRRSRSRERDRGRAWRNKSPPPRRYERRRSYSKSPTRRFSKSRSPQSKRIRFRNRSPPRSRSRTPLVENRERKDVAAGVSPRDNNHGDTDLRNIQSVVAVPPELQAYPRRCRDFDEKGFCMRGDLCPYDHGTDPVILEDVGVPMYNGGPPQQPPIIPQVPPPNLMHHPTPHPPLQAPPPIGVNIEYNPDAPSMEPRVWGRQPPFRGGPMLRGMTRGTMGRGGFPLHQRELINVVTAGGPQFRHQRPTLNQTSDFTNGTMSATMNNGKSFDYNRVGGNRTQFSAKGGNTTLQLKKVPSGVNNITHLNNHFSKFGKIVNIQVGVDGDPESALITFSNHTEANIAIKSTEAVLNNRFIRVFWYNSTVNANSGESKQENIPPATRPSVLERLGAPPSKVLNNIQLSAIQQQEEKVTLVNNSLSKTLYIPSAMKKEHANMDIQTENKEQINTEVKKKLEEITAAKKKQEEARKAGIKLNADLRKRKQELLEKQLNQQKLLIQRTESPTLAPQQKAILIETIKTLQESIENIRKDLASSVKNNLVKSSKRNTIKEQLAQIKKTREEVQRELLDAELDLINRQHEGKNTDELKKKVADLKLRVINLGLFPKGPYRGRSSSTPHRISRGRGRSGIKHGTSVSFDHNVVDHRPTKLLVSGYEQDDKAEVIKHFEQYGEIVDYISDDATPSLVLNFKLRKDAEVALTKGRNFHDRLLSVTWATHNNNIRSNMVSKPATPIHRSVMVVEEEEELRTDLLGVDEEDEEFKYLPSPTYLFQDEECQYSAKSPTYIMQSKEEDEEDEDRSWRR</sequence>
<dbReference type="KEGG" id="clec:106672621"/>
<accession>A0A8I6S8Z1</accession>
<evidence type="ECO:0000256" key="5">
    <source>
        <dbReference type="ARBA" id="ARBA00023054"/>
    </source>
</evidence>
<dbReference type="EnsemblMetazoa" id="XM_014404179.2">
    <property type="protein sequence ID" value="XP_014259665.1"/>
    <property type="gene ID" value="LOC106672621"/>
</dbReference>
<name>A0A8I6S8Z1_CIMLE</name>
<feature type="compositionally biased region" description="Basic and acidic residues" evidence="10">
    <location>
        <begin position="147"/>
        <end position="166"/>
    </location>
</feature>
<dbReference type="RefSeq" id="XP_014259666.1">
    <property type="nucleotide sequence ID" value="XM_014404180.2"/>
</dbReference>
<evidence type="ECO:0000256" key="4">
    <source>
        <dbReference type="ARBA" id="ARBA00022884"/>
    </source>
</evidence>
<evidence type="ECO:0000256" key="10">
    <source>
        <dbReference type="SAM" id="MobiDB-lite"/>
    </source>
</evidence>
<feature type="zinc finger region" description="C3H1-type" evidence="8">
    <location>
        <begin position="294"/>
        <end position="322"/>
    </location>
</feature>
<dbReference type="GO" id="GO:0005634">
    <property type="term" value="C:nucleus"/>
    <property type="evidence" value="ECO:0007669"/>
    <property type="project" value="TreeGrafter"/>
</dbReference>
<dbReference type="InterPro" id="IPR000571">
    <property type="entry name" value="Znf_CCCH"/>
</dbReference>
<feature type="domain" description="RRM" evidence="11">
    <location>
        <begin position="477"/>
        <end position="560"/>
    </location>
</feature>
<evidence type="ECO:0000256" key="7">
    <source>
        <dbReference type="PROSITE-ProRule" id="PRU00176"/>
    </source>
</evidence>